<proteinExistence type="predicted"/>
<dbReference type="InterPro" id="IPR004027">
    <property type="entry name" value="SEC_C_motif"/>
</dbReference>
<dbReference type="SUPFAM" id="SSF103642">
    <property type="entry name" value="Sec-C motif"/>
    <property type="match status" value="1"/>
</dbReference>
<dbReference type="EMBL" id="LAZR01000252">
    <property type="protein sequence ID" value="KKN79122.1"/>
    <property type="molecule type" value="Genomic_DNA"/>
</dbReference>
<dbReference type="Gene3D" id="3.10.450.50">
    <property type="match status" value="1"/>
</dbReference>
<protein>
    <submittedName>
        <fullName evidence="1">Uncharacterized protein</fullName>
    </submittedName>
</protein>
<evidence type="ECO:0000313" key="1">
    <source>
        <dbReference type="EMBL" id="KKN79122.1"/>
    </source>
</evidence>
<organism evidence="1">
    <name type="scientific">marine sediment metagenome</name>
    <dbReference type="NCBI Taxonomy" id="412755"/>
    <lineage>
        <taxon>unclassified sequences</taxon>
        <taxon>metagenomes</taxon>
        <taxon>ecological metagenomes</taxon>
    </lineage>
</organism>
<name>A0A0F9TVY8_9ZZZZ</name>
<sequence length="141" mass="15275">MTNKIGRNEPCPCKSGLKLKRCHGDVVLQNIAKEATQTIMGLHIAERHLEAGLVEADDQSYVTGVKALADKLAGLVPETIEINQVVVEPPVSVVNKLAEKEAAGGDNLSELQDDLAPCPKCGVWLPNDMKCFKCERIKKNA</sequence>
<comment type="caution">
    <text evidence="1">The sequence shown here is derived from an EMBL/GenBank/DDBJ whole genome shotgun (WGS) entry which is preliminary data.</text>
</comment>
<dbReference type="AlphaFoldDB" id="A0A0F9TVY8"/>
<accession>A0A0F9TVY8</accession>
<gene>
    <name evidence="1" type="ORF">LCGC14_0343100</name>
</gene>
<reference evidence="1" key="1">
    <citation type="journal article" date="2015" name="Nature">
        <title>Complex archaea that bridge the gap between prokaryotes and eukaryotes.</title>
        <authorList>
            <person name="Spang A."/>
            <person name="Saw J.H."/>
            <person name="Jorgensen S.L."/>
            <person name="Zaremba-Niedzwiedzka K."/>
            <person name="Martijn J."/>
            <person name="Lind A.E."/>
            <person name="van Eijk R."/>
            <person name="Schleper C."/>
            <person name="Guy L."/>
            <person name="Ettema T.J."/>
        </authorList>
    </citation>
    <scope>NUCLEOTIDE SEQUENCE</scope>
</reference>
<dbReference type="Pfam" id="PF02810">
    <property type="entry name" value="SEC-C"/>
    <property type="match status" value="1"/>
</dbReference>